<sequence>MTTFGFVRHGVTAWNKEKRAQGSSDIPLDEEGIEMAARVAKRLSSEQWDIICTSPQLRAKQTAEMIAERLPNLPFHSDSRLREVGGGLIEGTTEAERIAKWGESWRELDLGTEPFEEVIARGVDFLEEMKAKYPGKRILVVSHGGFIWRLLGVLIPEREFEKNLQNTSVTVVEVQEDVNLCHLYNCTKHLSSFSRRLPPP</sequence>
<dbReference type="PANTHER" id="PTHR48100:SF1">
    <property type="entry name" value="HISTIDINE PHOSPHATASE FAMILY PROTEIN-RELATED"/>
    <property type="match status" value="1"/>
</dbReference>
<protein>
    <submittedName>
        <fullName evidence="1">Histidine phosphatase family protein</fullName>
    </submittedName>
</protein>
<dbReference type="CDD" id="cd07067">
    <property type="entry name" value="HP_PGM_like"/>
    <property type="match status" value="1"/>
</dbReference>
<dbReference type="InterPro" id="IPR013078">
    <property type="entry name" value="His_Pase_superF_clade-1"/>
</dbReference>
<dbReference type="Proteomes" id="UP001596109">
    <property type="component" value="Unassembled WGS sequence"/>
</dbReference>
<organism evidence="1 2">
    <name type="scientific">Sporosarcina soli</name>
    <dbReference type="NCBI Taxonomy" id="334736"/>
    <lineage>
        <taxon>Bacteria</taxon>
        <taxon>Bacillati</taxon>
        <taxon>Bacillota</taxon>
        <taxon>Bacilli</taxon>
        <taxon>Bacillales</taxon>
        <taxon>Caryophanaceae</taxon>
        <taxon>Sporosarcina</taxon>
    </lineage>
</organism>
<evidence type="ECO:0000313" key="1">
    <source>
        <dbReference type="EMBL" id="MFC5589894.1"/>
    </source>
</evidence>
<dbReference type="InterPro" id="IPR050275">
    <property type="entry name" value="PGM_Phosphatase"/>
</dbReference>
<dbReference type="PANTHER" id="PTHR48100">
    <property type="entry name" value="BROAD-SPECIFICITY PHOSPHATASE YOR283W-RELATED"/>
    <property type="match status" value="1"/>
</dbReference>
<dbReference type="EMBL" id="JBHSNO010000006">
    <property type="protein sequence ID" value="MFC5589894.1"/>
    <property type="molecule type" value="Genomic_DNA"/>
</dbReference>
<proteinExistence type="predicted"/>
<dbReference type="Gene3D" id="3.40.50.1240">
    <property type="entry name" value="Phosphoglycerate mutase-like"/>
    <property type="match status" value="1"/>
</dbReference>
<dbReference type="RefSeq" id="WP_381435469.1">
    <property type="nucleotide sequence ID" value="NZ_JBHSNO010000006.1"/>
</dbReference>
<keyword evidence="2" id="KW-1185">Reference proteome</keyword>
<dbReference type="InterPro" id="IPR029033">
    <property type="entry name" value="His_PPase_superfam"/>
</dbReference>
<comment type="caution">
    <text evidence="1">The sequence shown here is derived from an EMBL/GenBank/DDBJ whole genome shotgun (WGS) entry which is preliminary data.</text>
</comment>
<dbReference type="Pfam" id="PF00300">
    <property type="entry name" value="His_Phos_1"/>
    <property type="match status" value="1"/>
</dbReference>
<name>A0ABW0TK93_9BACL</name>
<reference evidence="2" key="1">
    <citation type="journal article" date="2019" name="Int. J. Syst. Evol. Microbiol.">
        <title>The Global Catalogue of Microorganisms (GCM) 10K type strain sequencing project: providing services to taxonomists for standard genome sequencing and annotation.</title>
        <authorList>
            <consortium name="The Broad Institute Genomics Platform"/>
            <consortium name="The Broad Institute Genome Sequencing Center for Infectious Disease"/>
            <person name="Wu L."/>
            <person name="Ma J."/>
        </authorList>
    </citation>
    <scope>NUCLEOTIDE SEQUENCE [LARGE SCALE GENOMIC DNA]</scope>
    <source>
        <strain evidence="2">CGMCC 4.1434</strain>
    </source>
</reference>
<gene>
    <name evidence="1" type="ORF">ACFPRA_13395</name>
</gene>
<dbReference type="SUPFAM" id="SSF53254">
    <property type="entry name" value="Phosphoglycerate mutase-like"/>
    <property type="match status" value="1"/>
</dbReference>
<accession>A0ABW0TK93</accession>
<evidence type="ECO:0000313" key="2">
    <source>
        <dbReference type="Proteomes" id="UP001596109"/>
    </source>
</evidence>
<dbReference type="SMART" id="SM00855">
    <property type="entry name" value="PGAM"/>
    <property type="match status" value="1"/>
</dbReference>